<sequence>MRGRRRRWAGATLITATAAVAAPGWARTTMTLAEAQAILFPHVALVADDRVLTAEQIAAIHRRSDVAVLSKTVHSWRAPDGGRLFVDQVLGKHEMITLALALDAGGAVRGLEILDYRESYGGQVRDPAWRRQFTGKRDGAPLRLDRDIHGLSGGTLSARHVTEGVRRLLATNGVVFAG</sequence>
<gene>
    <name evidence="3" type="ORF">V8201_12340</name>
</gene>
<protein>
    <submittedName>
        <fullName evidence="3">FMN-binding protein</fullName>
    </submittedName>
</protein>
<evidence type="ECO:0000313" key="3">
    <source>
        <dbReference type="EMBL" id="MEI5687870.1"/>
    </source>
</evidence>
<dbReference type="SMART" id="SM00900">
    <property type="entry name" value="FMN_bind"/>
    <property type="match status" value="1"/>
</dbReference>
<feature type="signal peptide" evidence="1">
    <location>
        <begin position="1"/>
        <end position="21"/>
    </location>
</feature>
<keyword evidence="4" id="KW-1185">Reference proteome</keyword>
<keyword evidence="1" id="KW-0732">Signal</keyword>
<organism evidence="3 4">
    <name type="scientific">Sphingomonas kyungheensis</name>
    <dbReference type="NCBI Taxonomy" id="1069987"/>
    <lineage>
        <taxon>Bacteria</taxon>
        <taxon>Pseudomonadati</taxon>
        <taxon>Pseudomonadota</taxon>
        <taxon>Alphaproteobacteria</taxon>
        <taxon>Sphingomonadales</taxon>
        <taxon>Sphingomonadaceae</taxon>
        <taxon>Sphingomonas</taxon>
    </lineage>
</organism>
<reference evidence="3 4" key="1">
    <citation type="journal article" date="2013" name="Int. J. Syst. Evol. Microbiol.">
        <title>Sphingomonas kyungheensis sp. nov., a bacterium with ginsenoside-converting activity isolated from soil of a ginseng field.</title>
        <authorList>
            <person name="Son H.M."/>
            <person name="Yang J.E."/>
            <person name="Park Y."/>
            <person name="Han C.K."/>
            <person name="Kim S.G."/>
            <person name="Kook M."/>
            <person name="Yi T.H."/>
        </authorList>
    </citation>
    <scope>NUCLEOTIDE SEQUENCE [LARGE SCALE GENOMIC DNA]</scope>
    <source>
        <strain evidence="3 4">LMG 26582</strain>
    </source>
</reference>
<dbReference type="EMBL" id="JBBBDM010000005">
    <property type="protein sequence ID" value="MEI5687870.1"/>
    <property type="molecule type" value="Genomic_DNA"/>
</dbReference>
<dbReference type="Pfam" id="PF04205">
    <property type="entry name" value="FMN_bind"/>
    <property type="match status" value="1"/>
</dbReference>
<evidence type="ECO:0000256" key="1">
    <source>
        <dbReference type="SAM" id="SignalP"/>
    </source>
</evidence>
<proteinExistence type="predicted"/>
<accession>A0ABU8H4A8</accession>
<name>A0ABU8H4A8_9SPHN</name>
<dbReference type="InterPro" id="IPR007329">
    <property type="entry name" value="FMN-bd"/>
</dbReference>
<evidence type="ECO:0000259" key="2">
    <source>
        <dbReference type="SMART" id="SM00900"/>
    </source>
</evidence>
<dbReference type="RefSeq" id="WP_336545482.1">
    <property type="nucleotide sequence ID" value="NZ_JBBBDM010000005.1"/>
</dbReference>
<evidence type="ECO:0000313" key="4">
    <source>
        <dbReference type="Proteomes" id="UP001367771"/>
    </source>
</evidence>
<feature type="domain" description="FMN-binding" evidence="2">
    <location>
        <begin position="91"/>
        <end position="172"/>
    </location>
</feature>
<dbReference type="Proteomes" id="UP001367771">
    <property type="component" value="Unassembled WGS sequence"/>
</dbReference>
<comment type="caution">
    <text evidence="3">The sequence shown here is derived from an EMBL/GenBank/DDBJ whole genome shotgun (WGS) entry which is preliminary data.</text>
</comment>
<feature type="chain" id="PRO_5045962849" evidence="1">
    <location>
        <begin position="22"/>
        <end position="178"/>
    </location>
</feature>